<accession>A0A7V2ZHU8</accession>
<comment type="caution">
    <text evidence="2">The sequence shown here is derived from an EMBL/GenBank/DDBJ whole genome shotgun (WGS) entry which is preliminary data.</text>
</comment>
<keyword evidence="2" id="KW-0808">Transferase</keyword>
<sequence>MKRSYQAELMDDFSIKDERIDIALNELKVINKYLGGILTTKTALNHFVSSNDENLRILDIGSGSSDNLLAIKNKYQNLQIISVDRNLRVLKASDNIAVKINSDAFRLPLRNQSCDIVHAALFLHHFREEEIKILLEEFLRVAKTGIIINDLRRSLFALVGIKILTSLFSKSELVKNDAPLSVKRGFKKPDLLNLLSEIGIKNFIIRKKWAFRWMLIIKR</sequence>
<evidence type="ECO:0000313" key="2">
    <source>
        <dbReference type="EMBL" id="HFI90222.1"/>
    </source>
</evidence>
<feature type="domain" description="Methyltransferase type 11" evidence="1">
    <location>
        <begin position="58"/>
        <end position="145"/>
    </location>
</feature>
<keyword evidence="2" id="KW-0489">Methyltransferase</keyword>
<name>A0A7V2ZHU8_9BACT</name>
<protein>
    <submittedName>
        <fullName evidence="2">Methyltransferase domain-containing protein</fullName>
    </submittedName>
</protein>
<dbReference type="InterPro" id="IPR029063">
    <property type="entry name" value="SAM-dependent_MTases_sf"/>
</dbReference>
<proteinExistence type="predicted"/>
<dbReference type="EMBL" id="DSVI01000024">
    <property type="protein sequence ID" value="HGT48997.1"/>
    <property type="molecule type" value="Genomic_DNA"/>
</dbReference>
<dbReference type="EMBL" id="DSUJ01000005">
    <property type="protein sequence ID" value="HFI90222.1"/>
    <property type="molecule type" value="Genomic_DNA"/>
</dbReference>
<organism evidence="2">
    <name type="scientific">Ignavibacterium album</name>
    <dbReference type="NCBI Taxonomy" id="591197"/>
    <lineage>
        <taxon>Bacteria</taxon>
        <taxon>Pseudomonadati</taxon>
        <taxon>Ignavibacteriota</taxon>
        <taxon>Ignavibacteria</taxon>
        <taxon>Ignavibacteriales</taxon>
        <taxon>Ignavibacteriaceae</taxon>
        <taxon>Ignavibacterium</taxon>
    </lineage>
</organism>
<evidence type="ECO:0000313" key="3">
    <source>
        <dbReference type="EMBL" id="HGT48997.1"/>
    </source>
</evidence>
<dbReference type="SUPFAM" id="SSF53335">
    <property type="entry name" value="S-adenosyl-L-methionine-dependent methyltransferases"/>
    <property type="match status" value="1"/>
</dbReference>
<reference evidence="2" key="1">
    <citation type="journal article" date="2020" name="mSystems">
        <title>Genome- and Community-Level Interaction Insights into Carbon Utilization and Element Cycling Functions of Hydrothermarchaeota in Hydrothermal Sediment.</title>
        <authorList>
            <person name="Zhou Z."/>
            <person name="Liu Y."/>
            <person name="Xu W."/>
            <person name="Pan J."/>
            <person name="Luo Z.H."/>
            <person name="Li M."/>
        </authorList>
    </citation>
    <scope>NUCLEOTIDE SEQUENCE [LARGE SCALE GENOMIC DNA]</scope>
    <source>
        <strain evidence="2">SpSt-479</strain>
        <strain evidence="3">SpSt-500</strain>
    </source>
</reference>
<dbReference type="Gene3D" id="3.40.50.150">
    <property type="entry name" value="Vaccinia Virus protein VP39"/>
    <property type="match status" value="1"/>
</dbReference>
<gene>
    <name evidence="2" type="ORF">ENS31_01685</name>
    <name evidence="3" type="ORF">ENS56_13255</name>
</gene>
<dbReference type="AlphaFoldDB" id="A0A7V2ZHU8"/>
<dbReference type="InterPro" id="IPR013216">
    <property type="entry name" value="Methyltransf_11"/>
</dbReference>
<dbReference type="GO" id="GO:0032259">
    <property type="term" value="P:methylation"/>
    <property type="evidence" value="ECO:0007669"/>
    <property type="project" value="UniProtKB-KW"/>
</dbReference>
<dbReference type="Pfam" id="PF08241">
    <property type="entry name" value="Methyltransf_11"/>
    <property type="match status" value="1"/>
</dbReference>
<evidence type="ECO:0000259" key="1">
    <source>
        <dbReference type="Pfam" id="PF08241"/>
    </source>
</evidence>
<dbReference type="GO" id="GO:0008757">
    <property type="term" value="F:S-adenosylmethionine-dependent methyltransferase activity"/>
    <property type="evidence" value="ECO:0007669"/>
    <property type="project" value="InterPro"/>
</dbReference>